<keyword evidence="4" id="KW-0032">Aminotransferase</keyword>
<sequence>MTPPISHESSITLLSPVSHKNAVRRGSITLSAAATRKKTEPKEPSHFDFVQTKEPKVSYVEALRFFWWAIVVMISQLFNDIREGRNGFATIFTADLISHFFFIPVGRMTPRLVIKGPHEHLHVRVIPKSTTRQYEELKHIDTFPEKEMINCVSNNYGGFSKLEDDAADLIDHTISTLPFTDGPEELEITLRKECTAYMGFDLCELAPSGFSSNVLAFQTVNNLAQASGKTCIFLCDRDCHNSMFTGAYTNKNAVTHKFDHNDITDLEFKLRTLKQKDPEAFVCVAVEGLYSMEGTTAPIPAILALKKLYGFKLLVDEAHSFMSLGSTGRGSFNHWQDLGYDCPLKEADVMTCMFSKSVGCTGGMVLANGAFATQLAIEGRNMAIQGSENLSTAVIVRVLSLMRKPQLIRRRMATLRSKATYAAHMLSKAGCKVLSSPGSPIVCFPVGTVRQVAVLHDEAFQKGVALVGGVPPATPLWGCRIRMAIFATIEWADLRSALTTTIDICVKHKVPGVKKIFIDPYSLPKEMLPSDAEITNSRAVDGELFELVDTLAQSDKKQLQATAIGSHPKILAAGTSALRNYGIGPCSARWYYGSFDVFVRLEQRLASLYPSLIQHSGRCRAMVCGDAEVTIGSSFAARAIPPRTKHIDNLVCLASSAPHFVHKAVSMAKESTARRVVHFNAVRDVPELLAQEYERTKRSIYLTIYLEVADQATGLPLDLIPLLRAIARLPTAQLAGACIFLDDRNGLGKLGPKKLGYLNYMEEKHGDDFIIKALGRRSSDIQVLVAGSWYSAFGHQGGYVTGSAQVVENLTWDARAFFFSTPPMPLQTAMSDKALQMLAEGQL</sequence>
<evidence type="ECO:0000313" key="4">
    <source>
        <dbReference type="EMBL" id="OAQ66098.1"/>
    </source>
</evidence>
<dbReference type="SUPFAM" id="SSF53383">
    <property type="entry name" value="PLP-dependent transferases"/>
    <property type="match status" value="2"/>
</dbReference>
<accession>A0A179FL79</accession>
<dbReference type="GO" id="GO:0005783">
    <property type="term" value="C:endoplasmic reticulum"/>
    <property type="evidence" value="ECO:0007669"/>
    <property type="project" value="TreeGrafter"/>
</dbReference>
<dbReference type="AlphaFoldDB" id="A0A179FL79"/>
<comment type="caution">
    <text evidence="4">The sequence shown here is derived from an EMBL/GenBank/DDBJ whole genome shotgun (WGS) entry which is preliminary data.</text>
</comment>
<feature type="domain" description="Aminotransferase class I/classII large" evidence="3">
    <location>
        <begin position="240"/>
        <end position="497"/>
    </location>
</feature>
<keyword evidence="2" id="KW-0808">Transferase</keyword>
<dbReference type="GO" id="GO:0004758">
    <property type="term" value="F:serine C-palmitoyltransferase activity"/>
    <property type="evidence" value="ECO:0007669"/>
    <property type="project" value="TreeGrafter"/>
</dbReference>
<dbReference type="KEGG" id="pchm:VFPPC_07702"/>
<dbReference type="Pfam" id="PF00155">
    <property type="entry name" value="Aminotran_1_2"/>
    <property type="match status" value="1"/>
</dbReference>
<dbReference type="InterPro" id="IPR015422">
    <property type="entry name" value="PyrdxlP-dep_Trfase_small"/>
</dbReference>
<gene>
    <name evidence="4" type="ORF">VFPPC_07702</name>
</gene>
<dbReference type="PANTHER" id="PTHR13693:SF3">
    <property type="entry name" value="LD36009P"/>
    <property type="match status" value="1"/>
</dbReference>
<organism evidence="4 5">
    <name type="scientific">Pochonia chlamydosporia 170</name>
    <dbReference type="NCBI Taxonomy" id="1380566"/>
    <lineage>
        <taxon>Eukaryota</taxon>
        <taxon>Fungi</taxon>
        <taxon>Dikarya</taxon>
        <taxon>Ascomycota</taxon>
        <taxon>Pezizomycotina</taxon>
        <taxon>Sordariomycetes</taxon>
        <taxon>Hypocreomycetidae</taxon>
        <taxon>Hypocreales</taxon>
        <taxon>Clavicipitaceae</taxon>
        <taxon>Pochonia</taxon>
    </lineage>
</organism>
<proteinExistence type="predicted"/>
<evidence type="ECO:0000256" key="1">
    <source>
        <dbReference type="ARBA" id="ARBA00001933"/>
    </source>
</evidence>
<dbReference type="InterPro" id="IPR050087">
    <property type="entry name" value="AON_synthase_class-II"/>
</dbReference>
<protein>
    <submittedName>
        <fullName evidence="4">Aminotransferase, classes I and II family protein</fullName>
    </submittedName>
</protein>
<reference evidence="4 5" key="1">
    <citation type="journal article" date="2016" name="PLoS Pathog.">
        <title>Biosynthesis of antibiotic leucinostatins in bio-control fungus Purpureocillium lilacinum and their inhibition on phytophthora revealed by genome mining.</title>
        <authorList>
            <person name="Wang G."/>
            <person name="Liu Z."/>
            <person name="Lin R."/>
            <person name="Li E."/>
            <person name="Mao Z."/>
            <person name="Ling J."/>
            <person name="Yang Y."/>
            <person name="Yin W.B."/>
            <person name="Xie B."/>
        </authorList>
    </citation>
    <scope>NUCLEOTIDE SEQUENCE [LARGE SCALE GENOMIC DNA]</scope>
    <source>
        <strain evidence="4">170</strain>
    </source>
</reference>
<evidence type="ECO:0000313" key="5">
    <source>
        <dbReference type="Proteomes" id="UP000078397"/>
    </source>
</evidence>
<dbReference type="InterPro" id="IPR015421">
    <property type="entry name" value="PyrdxlP-dep_Trfase_major"/>
</dbReference>
<dbReference type="GO" id="GO:0008483">
    <property type="term" value="F:transaminase activity"/>
    <property type="evidence" value="ECO:0007669"/>
    <property type="project" value="UniProtKB-KW"/>
</dbReference>
<dbReference type="GO" id="GO:0046512">
    <property type="term" value="P:sphingosine biosynthetic process"/>
    <property type="evidence" value="ECO:0007669"/>
    <property type="project" value="TreeGrafter"/>
</dbReference>
<dbReference type="STRING" id="1380566.A0A179FL79"/>
<dbReference type="InterPro" id="IPR004839">
    <property type="entry name" value="Aminotransferase_I/II_large"/>
</dbReference>
<dbReference type="RefSeq" id="XP_018143185.1">
    <property type="nucleotide sequence ID" value="XM_018286520.1"/>
</dbReference>
<dbReference type="GeneID" id="28850514"/>
<dbReference type="InterPro" id="IPR015424">
    <property type="entry name" value="PyrdxlP-dep_Trfase"/>
</dbReference>
<dbReference type="PANTHER" id="PTHR13693">
    <property type="entry name" value="CLASS II AMINOTRANSFERASE/8-AMINO-7-OXONONANOATE SYNTHASE"/>
    <property type="match status" value="1"/>
</dbReference>
<dbReference type="Gene3D" id="3.90.1150.10">
    <property type="entry name" value="Aspartate Aminotransferase, domain 1"/>
    <property type="match status" value="1"/>
</dbReference>
<dbReference type="GO" id="GO:0016020">
    <property type="term" value="C:membrane"/>
    <property type="evidence" value="ECO:0007669"/>
    <property type="project" value="GOC"/>
</dbReference>
<name>A0A179FL79_METCM</name>
<evidence type="ECO:0000259" key="3">
    <source>
        <dbReference type="Pfam" id="PF00155"/>
    </source>
</evidence>
<dbReference type="GO" id="GO:0030170">
    <property type="term" value="F:pyridoxal phosphate binding"/>
    <property type="evidence" value="ECO:0007669"/>
    <property type="project" value="InterPro"/>
</dbReference>
<dbReference type="GO" id="GO:0046513">
    <property type="term" value="P:ceramide biosynthetic process"/>
    <property type="evidence" value="ECO:0007669"/>
    <property type="project" value="TreeGrafter"/>
</dbReference>
<dbReference type="Gene3D" id="3.40.640.10">
    <property type="entry name" value="Type I PLP-dependent aspartate aminotransferase-like (Major domain)"/>
    <property type="match status" value="2"/>
</dbReference>
<dbReference type="Proteomes" id="UP000078397">
    <property type="component" value="Unassembled WGS sequence"/>
</dbReference>
<dbReference type="OrthoDB" id="2382073at2759"/>
<keyword evidence="5" id="KW-1185">Reference proteome</keyword>
<dbReference type="EMBL" id="LSBJ02000004">
    <property type="protein sequence ID" value="OAQ66098.1"/>
    <property type="molecule type" value="Genomic_DNA"/>
</dbReference>
<evidence type="ECO:0000256" key="2">
    <source>
        <dbReference type="ARBA" id="ARBA00022679"/>
    </source>
</evidence>
<comment type="cofactor">
    <cofactor evidence="1">
        <name>pyridoxal 5'-phosphate</name>
        <dbReference type="ChEBI" id="CHEBI:597326"/>
    </cofactor>
</comment>